<dbReference type="PANTHER" id="PTHR43280">
    <property type="entry name" value="ARAC-FAMILY TRANSCRIPTIONAL REGULATOR"/>
    <property type="match status" value="1"/>
</dbReference>
<feature type="transmembrane region" description="Helical" evidence="4">
    <location>
        <begin position="15"/>
        <end position="40"/>
    </location>
</feature>
<accession>A0A328TYU8</accession>
<keyword evidence="2" id="KW-0238">DNA-binding</keyword>
<dbReference type="SMART" id="SM00342">
    <property type="entry name" value="HTH_ARAC"/>
    <property type="match status" value="1"/>
</dbReference>
<dbReference type="Gene3D" id="1.10.10.60">
    <property type="entry name" value="Homeodomain-like"/>
    <property type="match status" value="2"/>
</dbReference>
<evidence type="ECO:0000256" key="4">
    <source>
        <dbReference type="SAM" id="Phobius"/>
    </source>
</evidence>
<name>A0A328TYU8_9BACL</name>
<keyword evidence="7" id="KW-1185">Reference proteome</keyword>
<comment type="caution">
    <text evidence="6">The sequence shown here is derived from an EMBL/GenBank/DDBJ whole genome shotgun (WGS) entry which is preliminary data.</text>
</comment>
<dbReference type="EMBL" id="QLUW01000002">
    <property type="protein sequence ID" value="RAP75687.1"/>
    <property type="molecule type" value="Genomic_DNA"/>
</dbReference>
<dbReference type="Pfam" id="PF12833">
    <property type="entry name" value="HTH_18"/>
    <property type="match status" value="1"/>
</dbReference>
<evidence type="ECO:0000256" key="1">
    <source>
        <dbReference type="ARBA" id="ARBA00023015"/>
    </source>
</evidence>
<keyword evidence="1" id="KW-0805">Transcription regulation</keyword>
<dbReference type="AlphaFoldDB" id="A0A328TYU8"/>
<dbReference type="InterPro" id="IPR020449">
    <property type="entry name" value="Tscrpt_reg_AraC-type_HTH"/>
</dbReference>
<keyword evidence="4" id="KW-1133">Transmembrane helix</keyword>
<gene>
    <name evidence="6" type="ORF">DL346_09520</name>
</gene>
<evidence type="ECO:0000313" key="6">
    <source>
        <dbReference type="EMBL" id="RAP75687.1"/>
    </source>
</evidence>
<dbReference type="Proteomes" id="UP000249260">
    <property type="component" value="Unassembled WGS sequence"/>
</dbReference>
<dbReference type="InterPro" id="IPR018060">
    <property type="entry name" value="HTH_AraC"/>
</dbReference>
<dbReference type="GO" id="GO:0003700">
    <property type="term" value="F:DNA-binding transcription factor activity"/>
    <property type="evidence" value="ECO:0007669"/>
    <property type="project" value="InterPro"/>
</dbReference>
<feature type="domain" description="HTH araC/xylS-type" evidence="5">
    <location>
        <begin position="673"/>
        <end position="772"/>
    </location>
</feature>
<proteinExistence type="predicted"/>
<evidence type="ECO:0000256" key="2">
    <source>
        <dbReference type="ARBA" id="ARBA00023125"/>
    </source>
</evidence>
<sequence length="777" mass="89468">MTIMRLFKIYQSKKYLLRILLSISVLTVIFLVGSSATLFYTSKNSVIEMQKEYNEATLAQINYNINSMEEIAKNMVSALFWDVQLKPLMSNQELLVFDLTNKIHKMDTVVSTTSFLDSIIVYNGYSERIYAGGNSALKNQGSEQTQQMLKFLRNSDAVQKMKFIPMKLKERSTGIDVFSYVMYDSLGTFNPGEGALVLNIKPEWLFNNIKLINGLGLKKESSLLLMNSEGQVLYANKSYDLFQYQDLFSGSFQENKSDGYMIQQVGGQKQIISYSKLIIPDWYIVSVQPYDAVIHNIEQIRKTTIGLTILFLLLSIIAAMFVSRRLYKPIDKLISQIQKNQFGIGDHSSKDELAYLSEVYSKVVDNLHDMKKMQRDNRDIIDSYYIRQLLTSSMAISQEQFIGIIRSNRVKIQENGSYVVVVFTIDNFRKISHLLQPSQMKLFHFAILNIAEELIGNRYCCVGAEMRSDHLAFIVSAEHDLDETIERLKEQVLLVQETVHSYYNIMISAALSERSFHFTDISKQYHQAQQIMMYKLVYGRQALLSLDSVEENMLNTSESIPPELEKRLIEGIKSDDAMLLEDTLEKLIRHNAACNYDQIMTAITQIPLIIRQTLKEINQNRVQPIEIDINGVSLSMLEMDSLDDIHRQLWQTLQDIIQQKRSGLDDRNDILVETIKEIVKQNYSDVNLSLQSIASMMKLSADYVGRLFRKNELISVADYINEVRLGIARELLEHKNHSVYEIMVQTGFANQSYFFRLFKKKLGCTPGEYRLKKSLQG</sequence>
<keyword evidence="4" id="KW-0812">Transmembrane</keyword>
<evidence type="ECO:0000256" key="3">
    <source>
        <dbReference type="ARBA" id="ARBA00023163"/>
    </source>
</evidence>
<dbReference type="InterPro" id="IPR009057">
    <property type="entry name" value="Homeodomain-like_sf"/>
</dbReference>
<dbReference type="PANTHER" id="PTHR43280:SF2">
    <property type="entry name" value="HTH-TYPE TRANSCRIPTIONAL REGULATOR EXSA"/>
    <property type="match status" value="1"/>
</dbReference>
<keyword evidence="4" id="KW-0472">Membrane</keyword>
<dbReference type="SUPFAM" id="SSF46689">
    <property type="entry name" value="Homeodomain-like"/>
    <property type="match status" value="1"/>
</dbReference>
<dbReference type="GO" id="GO:0043565">
    <property type="term" value="F:sequence-specific DNA binding"/>
    <property type="evidence" value="ECO:0007669"/>
    <property type="project" value="InterPro"/>
</dbReference>
<dbReference type="PROSITE" id="PS01124">
    <property type="entry name" value="HTH_ARAC_FAMILY_2"/>
    <property type="match status" value="1"/>
</dbReference>
<dbReference type="OrthoDB" id="2484341at2"/>
<organism evidence="6 7">
    <name type="scientific">Paenibacillus montanisoli</name>
    <dbReference type="NCBI Taxonomy" id="2081970"/>
    <lineage>
        <taxon>Bacteria</taxon>
        <taxon>Bacillati</taxon>
        <taxon>Bacillota</taxon>
        <taxon>Bacilli</taxon>
        <taxon>Bacillales</taxon>
        <taxon>Paenibacillaceae</taxon>
        <taxon>Paenibacillus</taxon>
    </lineage>
</organism>
<evidence type="ECO:0000313" key="7">
    <source>
        <dbReference type="Proteomes" id="UP000249260"/>
    </source>
</evidence>
<protein>
    <recommendedName>
        <fullName evidence="5">HTH araC/xylS-type domain-containing protein</fullName>
    </recommendedName>
</protein>
<keyword evidence="3" id="KW-0804">Transcription</keyword>
<evidence type="ECO:0000259" key="5">
    <source>
        <dbReference type="PROSITE" id="PS01124"/>
    </source>
</evidence>
<reference evidence="6 7" key="1">
    <citation type="submission" date="2018-06" db="EMBL/GenBank/DDBJ databases">
        <title>Paenibacillus montanisoli sp. nov., isolated from mountain area soil.</title>
        <authorList>
            <person name="Wu M."/>
        </authorList>
    </citation>
    <scope>NUCLEOTIDE SEQUENCE [LARGE SCALE GENOMIC DNA]</scope>
    <source>
        <strain evidence="6 7">RA17</strain>
    </source>
</reference>
<dbReference type="Gene3D" id="3.30.450.20">
    <property type="entry name" value="PAS domain"/>
    <property type="match status" value="1"/>
</dbReference>
<dbReference type="PRINTS" id="PR00032">
    <property type="entry name" value="HTHARAC"/>
</dbReference>